<dbReference type="CDD" id="cd06262">
    <property type="entry name" value="metallo-hydrolase-like_MBL-fold"/>
    <property type="match status" value="1"/>
</dbReference>
<dbReference type="SMART" id="SM00849">
    <property type="entry name" value="Lactamase_B"/>
    <property type="match status" value="1"/>
</dbReference>
<accession>A0A7C5EP09</accession>
<sequence length="316" mass="35652">MSSGMMGEGRATYSPAPPPEGPVAFGPLRFIPGANGGRYPYCHSLVLEAAETWVVDPASDKEFLGNLARSRRVTRVFLSHFHEDHLKYAGFFPEAAFYVPARELAAFTSLEGVFELVGATSPEFQAHLRETLEVHFHFRPFSHLVPYHPGERFQNGEVVLEVVAAPGHTPGHSCFAFPELDLIFLADVDLSAFGPWYADAASDLEAYHQTLEELKKLRFGTVITAHEQGVFTLEEAQAGLHYFSWVLADREARLLEALKYPHTLQELVQMRLIYRRPRDPLLVYDHMEAQMLKKHLERLRCQGKVVLAQEGYQACL</sequence>
<dbReference type="PANTHER" id="PTHR23131:SF0">
    <property type="entry name" value="ENDORIBONUCLEASE LACTB2"/>
    <property type="match status" value="1"/>
</dbReference>
<protein>
    <submittedName>
        <fullName evidence="2">MBL fold metallo-hydrolase</fullName>
    </submittedName>
</protein>
<proteinExistence type="predicted"/>
<dbReference type="AlphaFoldDB" id="A0A7C5EP09"/>
<dbReference type="InterPro" id="IPR036866">
    <property type="entry name" value="RibonucZ/Hydroxyglut_hydro"/>
</dbReference>
<dbReference type="PANTHER" id="PTHR23131">
    <property type="entry name" value="ENDORIBONUCLEASE LACTB2"/>
    <property type="match status" value="1"/>
</dbReference>
<evidence type="ECO:0000313" key="2">
    <source>
        <dbReference type="EMBL" id="HGZ11321.1"/>
    </source>
</evidence>
<dbReference type="InterPro" id="IPR001279">
    <property type="entry name" value="Metallo-B-lactamas"/>
</dbReference>
<comment type="caution">
    <text evidence="2">The sequence shown here is derived from an EMBL/GenBank/DDBJ whole genome shotgun (WGS) entry which is preliminary data.</text>
</comment>
<evidence type="ECO:0000259" key="1">
    <source>
        <dbReference type="SMART" id="SM00849"/>
    </source>
</evidence>
<keyword evidence="2" id="KW-0378">Hydrolase</keyword>
<dbReference type="SUPFAM" id="SSF56281">
    <property type="entry name" value="Metallo-hydrolase/oxidoreductase"/>
    <property type="match status" value="1"/>
</dbReference>
<organism evidence="2">
    <name type="scientific">Desulfobacca acetoxidans</name>
    <dbReference type="NCBI Taxonomy" id="60893"/>
    <lineage>
        <taxon>Bacteria</taxon>
        <taxon>Pseudomonadati</taxon>
        <taxon>Thermodesulfobacteriota</taxon>
        <taxon>Desulfobaccia</taxon>
        <taxon>Desulfobaccales</taxon>
        <taxon>Desulfobaccaceae</taxon>
        <taxon>Desulfobacca</taxon>
    </lineage>
</organism>
<name>A0A7C5EP09_9BACT</name>
<dbReference type="InterPro" id="IPR050662">
    <property type="entry name" value="Sec-metab_biosynth-thioest"/>
</dbReference>
<dbReference type="EMBL" id="DTKJ01000024">
    <property type="protein sequence ID" value="HGZ11321.1"/>
    <property type="molecule type" value="Genomic_DNA"/>
</dbReference>
<feature type="domain" description="Metallo-beta-lactamase" evidence="1">
    <location>
        <begin position="41"/>
        <end position="226"/>
    </location>
</feature>
<dbReference type="GO" id="GO:0016787">
    <property type="term" value="F:hydrolase activity"/>
    <property type="evidence" value="ECO:0007669"/>
    <property type="project" value="UniProtKB-KW"/>
</dbReference>
<dbReference type="Pfam" id="PF00753">
    <property type="entry name" value="Lactamase_B"/>
    <property type="match status" value="1"/>
</dbReference>
<dbReference type="Gene3D" id="3.60.15.10">
    <property type="entry name" value="Ribonuclease Z/Hydroxyacylglutathione hydrolase-like"/>
    <property type="match status" value="1"/>
</dbReference>
<reference evidence="2" key="1">
    <citation type="journal article" date="2020" name="mSystems">
        <title>Genome- and Community-Level Interaction Insights into Carbon Utilization and Element Cycling Functions of Hydrothermarchaeota in Hydrothermal Sediment.</title>
        <authorList>
            <person name="Zhou Z."/>
            <person name="Liu Y."/>
            <person name="Xu W."/>
            <person name="Pan J."/>
            <person name="Luo Z.H."/>
            <person name="Li M."/>
        </authorList>
    </citation>
    <scope>NUCLEOTIDE SEQUENCE [LARGE SCALE GENOMIC DNA]</scope>
    <source>
        <strain evidence="2">SpSt-853</strain>
    </source>
</reference>
<gene>
    <name evidence="2" type="ORF">ENW48_03770</name>
</gene>